<sequence length="222" mass="23560">MPRSIRRRPGLAAALALLAAAAPAATAQQVVIYRCTDASGALTVQNDEPCPAGSREERAIIEPPPPMPVYVPQAPAPAPVTSRATQAAAATTPAVPERPEAPAPARIADADRLPPPPIFRCHTPGNDRYISEDAEPKPRCVPLQTVGINGDPSLGAGAACEWQYDRCERIPDGEACDGWRQRGREIESTWRYARGDARAPLQDAFARVSTILSDTTCGLPPG</sequence>
<proteinExistence type="predicted"/>
<name>A0ABV6STD1_9GAMM</name>
<feature type="region of interest" description="Disordered" evidence="1">
    <location>
        <begin position="76"/>
        <end position="101"/>
    </location>
</feature>
<feature type="signal peptide" evidence="2">
    <location>
        <begin position="1"/>
        <end position="27"/>
    </location>
</feature>
<comment type="caution">
    <text evidence="3">The sequence shown here is derived from an EMBL/GenBank/DDBJ whole genome shotgun (WGS) entry which is preliminary data.</text>
</comment>
<keyword evidence="4" id="KW-1185">Reference proteome</keyword>
<keyword evidence="2" id="KW-0732">Signal</keyword>
<organism evidence="3 4">
    <name type="scientific">Luteimonas padinae</name>
    <dbReference type="NCBI Taxonomy" id="1714359"/>
    <lineage>
        <taxon>Bacteria</taxon>
        <taxon>Pseudomonadati</taxon>
        <taxon>Pseudomonadota</taxon>
        <taxon>Gammaproteobacteria</taxon>
        <taxon>Lysobacterales</taxon>
        <taxon>Lysobacteraceae</taxon>
        <taxon>Luteimonas</taxon>
    </lineage>
</organism>
<evidence type="ECO:0000256" key="2">
    <source>
        <dbReference type="SAM" id="SignalP"/>
    </source>
</evidence>
<gene>
    <name evidence="3" type="ORF">ACFFFU_02790</name>
</gene>
<evidence type="ECO:0000313" key="4">
    <source>
        <dbReference type="Proteomes" id="UP001589898"/>
    </source>
</evidence>
<accession>A0ABV6STD1</accession>
<evidence type="ECO:0000256" key="1">
    <source>
        <dbReference type="SAM" id="MobiDB-lite"/>
    </source>
</evidence>
<evidence type="ECO:0000313" key="3">
    <source>
        <dbReference type="EMBL" id="MFC0716691.1"/>
    </source>
</evidence>
<dbReference type="RefSeq" id="WP_189496304.1">
    <property type="nucleotide sequence ID" value="NZ_BMZT01000004.1"/>
</dbReference>
<reference evidence="3 4" key="1">
    <citation type="submission" date="2024-09" db="EMBL/GenBank/DDBJ databases">
        <authorList>
            <person name="Sun Q."/>
            <person name="Mori K."/>
        </authorList>
    </citation>
    <scope>NUCLEOTIDE SEQUENCE [LARGE SCALE GENOMIC DNA]</scope>
    <source>
        <strain evidence="3 4">KCTC 52403</strain>
    </source>
</reference>
<feature type="chain" id="PRO_5046594650" evidence="2">
    <location>
        <begin position="28"/>
        <end position="222"/>
    </location>
</feature>
<protein>
    <submittedName>
        <fullName evidence="3">DUF4124 domain-containing protein</fullName>
    </submittedName>
</protein>
<dbReference type="Proteomes" id="UP001589898">
    <property type="component" value="Unassembled WGS sequence"/>
</dbReference>
<dbReference type="EMBL" id="JBHLTF010000005">
    <property type="protein sequence ID" value="MFC0716691.1"/>
    <property type="molecule type" value="Genomic_DNA"/>
</dbReference>
<feature type="compositionally biased region" description="Low complexity" evidence="1">
    <location>
        <begin position="79"/>
        <end position="95"/>
    </location>
</feature>